<protein>
    <submittedName>
        <fullName evidence="3">Coiled-coil domain-containing protein 94</fullName>
    </submittedName>
</protein>
<accession>A0A7I4Z4L9</accession>
<name>A0A7I4Z4L9_HAECO</name>
<sequence>MADDEAEEMRLIALLKSSKLTKTVEEQLREELRIKLLERDYRNTMKQLKSNEQVEEDVTSDEWKKLDKKQKKNLKKREKKKLKKVMEKMRKAAIEEEREEGEYEEEKEEGEYEEEEFNVEPEMCDAETQTIKSEWFMTTWFNEDVPIRRQGCDFETYSVLLSIDNLRKKIREALRTGDRRSLLYPASETLLSMSNMSIRRFY</sequence>
<keyword evidence="2" id="KW-1185">Reference proteome</keyword>
<dbReference type="AlphaFoldDB" id="A0A7I4Z4L9"/>
<reference evidence="3" key="1">
    <citation type="submission" date="2020-12" db="UniProtKB">
        <authorList>
            <consortium name="WormBaseParasite"/>
        </authorList>
    </citation>
    <scope>IDENTIFICATION</scope>
    <source>
        <strain evidence="3">MHco3</strain>
    </source>
</reference>
<evidence type="ECO:0000313" key="2">
    <source>
        <dbReference type="Proteomes" id="UP000025227"/>
    </source>
</evidence>
<proteinExistence type="predicted"/>
<evidence type="ECO:0000256" key="1">
    <source>
        <dbReference type="SAM" id="MobiDB-lite"/>
    </source>
</evidence>
<dbReference type="WBParaSite" id="HCON_00186370-00001">
    <property type="protein sequence ID" value="HCON_00186370-00001"/>
    <property type="gene ID" value="HCON_00186370"/>
</dbReference>
<feature type="compositionally biased region" description="Acidic residues" evidence="1">
    <location>
        <begin position="96"/>
        <end position="121"/>
    </location>
</feature>
<evidence type="ECO:0000313" key="3">
    <source>
        <dbReference type="WBParaSite" id="HCON_00186370-00001"/>
    </source>
</evidence>
<dbReference type="Proteomes" id="UP000025227">
    <property type="component" value="Unplaced"/>
</dbReference>
<feature type="region of interest" description="Disordered" evidence="1">
    <location>
        <begin position="94"/>
        <end position="121"/>
    </location>
</feature>
<dbReference type="OrthoDB" id="10401382at2759"/>
<organism evidence="2 3">
    <name type="scientific">Haemonchus contortus</name>
    <name type="common">Barber pole worm</name>
    <dbReference type="NCBI Taxonomy" id="6289"/>
    <lineage>
        <taxon>Eukaryota</taxon>
        <taxon>Metazoa</taxon>
        <taxon>Ecdysozoa</taxon>
        <taxon>Nematoda</taxon>
        <taxon>Chromadorea</taxon>
        <taxon>Rhabditida</taxon>
        <taxon>Rhabditina</taxon>
        <taxon>Rhabditomorpha</taxon>
        <taxon>Strongyloidea</taxon>
        <taxon>Trichostrongylidae</taxon>
        <taxon>Haemonchus</taxon>
    </lineage>
</organism>
<dbReference type="OMA" id="TTWFNED"/>